<organism evidence="2 3">
    <name type="scientific">Lojkania enalia</name>
    <dbReference type="NCBI Taxonomy" id="147567"/>
    <lineage>
        <taxon>Eukaryota</taxon>
        <taxon>Fungi</taxon>
        <taxon>Dikarya</taxon>
        <taxon>Ascomycota</taxon>
        <taxon>Pezizomycotina</taxon>
        <taxon>Dothideomycetes</taxon>
        <taxon>Pleosporomycetidae</taxon>
        <taxon>Pleosporales</taxon>
        <taxon>Pleosporales incertae sedis</taxon>
        <taxon>Lojkania</taxon>
    </lineage>
</organism>
<dbReference type="Proteomes" id="UP000800093">
    <property type="component" value="Unassembled WGS sequence"/>
</dbReference>
<evidence type="ECO:0000313" key="3">
    <source>
        <dbReference type="Proteomes" id="UP000800093"/>
    </source>
</evidence>
<dbReference type="EMBL" id="ML986593">
    <property type="protein sequence ID" value="KAF2267226.1"/>
    <property type="molecule type" value="Genomic_DNA"/>
</dbReference>
<feature type="signal peptide" evidence="1">
    <location>
        <begin position="1"/>
        <end position="17"/>
    </location>
</feature>
<keyword evidence="1" id="KW-0732">Signal</keyword>
<evidence type="ECO:0008006" key="4">
    <source>
        <dbReference type="Google" id="ProtNLM"/>
    </source>
</evidence>
<name>A0A9P4KEI7_9PLEO</name>
<proteinExistence type="predicted"/>
<evidence type="ECO:0000256" key="1">
    <source>
        <dbReference type="SAM" id="SignalP"/>
    </source>
</evidence>
<gene>
    <name evidence="2" type="ORF">CC78DRAFT_577425</name>
</gene>
<sequence length="98" mass="10578">MRFIYVASLLFATVAVANPLSSLAERSNLVLRQFGCVSFRGVMPYSPLAYFNGRNAMRAAAAGHHAAQTEAANVSAMRMDAIHRLLPAALTVLAKHYA</sequence>
<keyword evidence="3" id="KW-1185">Reference proteome</keyword>
<feature type="chain" id="PRO_5040371167" description="Antifreeze protein" evidence="1">
    <location>
        <begin position="18"/>
        <end position="98"/>
    </location>
</feature>
<evidence type="ECO:0000313" key="2">
    <source>
        <dbReference type="EMBL" id="KAF2267226.1"/>
    </source>
</evidence>
<accession>A0A9P4KEI7</accession>
<dbReference type="AlphaFoldDB" id="A0A9P4KEI7"/>
<reference evidence="3" key="1">
    <citation type="journal article" date="2020" name="Stud. Mycol.">
        <title>101 Dothideomycetes genomes: A test case for predicting lifestyles and emergence of pathogens.</title>
        <authorList>
            <person name="Haridas S."/>
            <person name="Albert R."/>
            <person name="Binder M."/>
            <person name="Bloem J."/>
            <person name="LaButti K."/>
            <person name="Salamov A."/>
            <person name="Andreopoulos B."/>
            <person name="Baker S."/>
            <person name="Barry K."/>
            <person name="Bills G."/>
            <person name="Bluhm B."/>
            <person name="Cannon C."/>
            <person name="Castanera R."/>
            <person name="Culley D."/>
            <person name="Daum C."/>
            <person name="Ezra D."/>
            <person name="Gonzalez J."/>
            <person name="Henrissat B."/>
            <person name="Kuo A."/>
            <person name="Liang C."/>
            <person name="Lipzen A."/>
            <person name="Lutzoni F."/>
            <person name="Magnuson J."/>
            <person name="Mondo S."/>
            <person name="Nolan M."/>
            <person name="Ohm R."/>
            <person name="Pangilinan J."/>
            <person name="Park H.-J."/>
            <person name="Ramirez L."/>
            <person name="Alfaro M."/>
            <person name="Sun H."/>
            <person name="Tritt A."/>
            <person name="Yoshinaga Y."/>
            <person name="Zwiers L.-H."/>
            <person name="Turgeon B."/>
            <person name="Goodwin S."/>
            <person name="Spatafora J."/>
            <person name="Crous P."/>
            <person name="Grigoriev I."/>
        </authorList>
    </citation>
    <scope>NUCLEOTIDE SEQUENCE [LARGE SCALE GENOMIC DNA]</scope>
    <source>
        <strain evidence="3">CBS 304.66</strain>
    </source>
</reference>
<protein>
    <recommendedName>
        <fullName evidence="4">Antifreeze protein</fullName>
    </recommendedName>
</protein>
<comment type="caution">
    <text evidence="2">The sequence shown here is derived from an EMBL/GenBank/DDBJ whole genome shotgun (WGS) entry which is preliminary data.</text>
</comment>